<name>A0A7S3N6S7_9SPIT</name>
<reference evidence="1" key="1">
    <citation type="submission" date="2021-01" db="EMBL/GenBank/DDBJ databases">
        <authorList>
            <person name="Corre E."/>
            <person name="Pelletier E."/>
            <person name="Niang G."/>
            <person name="Scheremetjew M."/>
            <person name="Finn R."/>
            <person name="Kale V."/>
            <person name="Holt S."/>
            <person name="Cochrane G."/>
            <person name="Meng A."/>
            <person name="Brown T."/>
            <person name="Cohen L."/>
        </authorList>
    </citation>
    <scope>NUCLEOTIDE SEQUENCE</scope>
    <source>
        <strain evidence="1">FSP1.4</strain>
    </source>
</reference>
<gene>
    <name evidence="1" type="ORF">EHAR0213_LOCUS3812</name>
</gene>
<organism evidence="1">
    <name type="scientific">Euplotes harpa</name>
    <dbReference type="NCBI Taxonomy" id="151035"/>
    <lineage>
        <taxon>Eukaryota</taxon>
        <taxon>Sar</taxon>
        <taxon>Alveolata</taxon>
        <taxon>Ciliophora</taxon>
        <taxon>Intramacronucleata</taxon>
        <taxon>Spirotrichea</taxon>
        <taxon>Hypotrichia</taxon>
        <taxon>Euplotida</taxon>
        <taxon>Euplotidae</taxon>
        <taxon>Euplotes</taxon>
    </lineage>
</organism>
<dbReference type="EMBL" id="HBII01008767">
    <property type="protein sequence ID" value="CAE0344903.1"/>
    <property type="molecule type" value="Transcribed_RNA"/>
</dbReference>
<sequence length="125" mass="14967">MKYMHIKQHKMSDRYVNQLATVYVFYNRYPLDDESMAKVEGLRSDLNKFIEDLAKYIDLEEVVIEDSGYDDLLTTYNTSSRDLKTTPFIMVNEFDERVWIYNINMIPKIKERLKTVISEGLIYFK</sequence>
<protein>
    <submittedName>
        <fullName evidence="1">Uncharacterized protein</fullName>
    </submittedName>
</protein>
<evidence type="ECO:0000313" key="1">
    <source>
        <dbReference type="EMBL" id="CAE0344903.1"/>
    </source>
</evidence>
<proteinExistence type="predicted"/>
<accession>A0A7S3N6S7</accession>
<dbReference type="AlphaFoldDB" id="A0A7S3N6S7"/>